<dbReference type="SUPFAM" id="SSF51445">
    <property type="entry name" value="(Trans)glycosidases"/>
    <property type="match status" value="1"/>
</dbReference>
<dbReference type="STRING" id="543877.AM2010_211"/>
<dbReference type="InterPro" id="IPR052720">
    <property type="entry name" value="Glycosyl_hydrolase_97"/>
</dbReference>
<dbReference type="GO" id="GO:0030246">
    <property type="term" value="F:carbohydrate binding"/>
    <property type="evidence" value="ECO:0007669"/>
    <property type="project" value="InterPro"/>
</dbReference>
<dbReference type="Proteomes" id="UP000037643">
    <property type="component" value="Chromosome"/>
</dbReference>
<dbReference type="EMBL" id="CP011805">
    <property type="protein sequence ID" value="AKM06300.1"/>
    <property type="molecule type" value="Genomic_DNA"/>
</dbReference>
<evidence type="ECO:0000259" key="4">
    <source>
        <dbReference type="Pfam" id="PF14509"/>
    </source>
</evidence>
<keyword evidence="6" id="KW-1185">Reference proteome</keyword>
<evidence type="ECO:0000259" key="2">
    <source>
        <dbReference type="Pfam" id="PF10566"/>
    </source>
</evidence>
<proteinExistence type="predicted"/>
<protein>
    <submittedName>
        <fullName evidence="5">Alpha-glucosidase</fullName>
    </submittedName>
</protein>
<feature type="signal peptide" evidence="1">
    <location>
        <begin position="1"/>
        <end position="35"/>
    </location>
</feature>
<dbReference type="AlphaFoldDB" id="A0A0G3X434"/>
<feature type="domain" description="Glycosyl-hydrolase 97 C-terminal oligomerisation" evidence="4">
    <location>
        <begin position="588"/>
        <end position="688"/>
    </location>
</feature>
<dbReference type="OrthoDB" id="57532at2"/>
<dbReference type="InterPro" id="IPR017853">
    <property type="entry name" value="GH"/>
</dbReference>
<keyword evidence="1" id="KW-0732">Signal</keyword>
<organism evidence="5 6">
    <name type="scientific">Pelagerythrobacter marensis</name>
    <dbReference type="NCBI Taxonomy" id="543877"/>
    <lineage>
        <taxon>Bacteria</taxon>
        <taxon>Pseudomonadati</taxon>
        <taxon>Pseudomonadota</taxon>
        <taxon>Alphaproteobacteria</taxon>
        <taxon>Sphingomonadales</taxon>
        <taxon>Erythrobacteraceae</taxon>
        <taxon>Pelagerythrobacter</taxon>
    </lineage>
</organism>
<evidence type="ECO:0000256" key="1">
    <source>
        <dbReference type="SAM" id="SignalP"/>
    </source>
</evidence>
<dbReference type="InterPro" id="IPR014718">
    <property type="entry name" value="GH-type_carb-bd"/>
</dbReference>
<feature type="domain" description="Glycosyl-hydrolase 97 N-terminal" evidence="3">
    <location>
        <begin position="45"/>
        <end position="294"/>
    </location>
</feature>
<dbReference type="InterPro" id="IPR029483">
    <property type="entry name" value="GH97_C"/>
</dbReference>
<name>A0A0G3X434_9SPHN</name>
<evidence type="ECO:0000313" key="5">
    <source>
        <dbReference type="EMBL" id="AKM06300.1"/>
    </source>
</evidence>
<sequence length="692" mass="77567" precursor="true">MNDEQSRDRRRSRSLRASVLTLGVTMGLQTAAAQAQDGVSHSECSPDTRICFALTTVDGVPTYTVTRDGRQIIAPSALGFMLRGAGKWQHGVKLGEATHASHTETWEQHWGESRLVTNDYREIRVPMVEQVRDRRTIELVARVFDSGVGFRFEFPEQDKLADVRIDEELTEFNLATEGGDTEAWWIPGGEWNRYEYLYRRTPAHEVGTAHSPITFRRTDGLHIAIHEAALVDYAAFWLQRVEGQRFRTRLAPSSQPWKVRRAAPFATPWRTVLIGEDAPALYAASDMILNLNEPSRIADLGWFTPHKYVGIWWGMHLDIWSWNDGPKHGATTENALRYIDFAADHGFGSVLIEGWNVGWWSESGRNFQFAEAYPDFDMDRVAAHARAKGVEIMGHHETAGNAGLYERQLEDALDYYAAHGIHSVKTGYVADAGMALREDPDGTEQWEYHDGQYMVRHHALVAERAAEHAIAVNAHEPVKDTGLRRTWPNLVTREGARGTEYMAWGEPPNPPEHEPTLLFTRMLSGPFDLTPGIVSLEGRDARPLPNTLARQLADYVVIYSPIQMAADLPENYAAAPDALAFIEQVPVDWERTQVLAGEIGEYAVVARQRRDGDDWWIGGVTDGERREIAIDLAFLPAGARYVAEIWRDGEGGGIDGDRFAMVRETRRVRAGETLALTMEAGGGFALSLRPAE</sequence>
<reference evidence="5 6" key="1">
    <citation type="submission" date="2015-06" db="EMBL/GenBank/DDBJ databases">
        <authorList>
            <person name="Kim K.M."/>
        </authorList>
    </citation>
    <scope>NUCLEOTIDE SEQUENCE [LARGE SCALE GENOMIC DNA]</scope>
    <source>
        <strain evidence="5 6">KCTC 22370</strain>
    </source>
</reference>
<evidence type="ECO:0000259" key="3">
    <source>
        <dbReference type="Pfam" id="PF14508"/>
    </source>
</evidence>
<dbReference type="PANTHER" id="PTHR35803">
    <property type="entry name" value="GLUCAN 1,4-ALPHA-GLUCOSIDASE SUSB-RELATED"/>
    <property type="match status" value="1"/>
</dbReference>
<dbReference type="PATRIC" id="fig|543877.4.peg.212"/>
<dbReference type="KEGG" id="amx:AM2010_211"/>
<dbReference type="Pfam" id="PF14508">
    <property type="entry name" value="GH97_N"/>
    <property type="match status" value="1"/>
</dbReference>
<accession>A0A0G3X434</accession>
<dbReference type="InterPro" id="IPR013785">
    <property type="entry name" value="Aldolase_TIM"/>
</dbReference>
<dbReference type="Pfam" id="PF10566">
    <property type="entry name" value="Glyco_hydro_97"/>
    <property type="match status" value="1"/>
</dbReference>
<dbReference type="InterPro" id="IPR029486">
    <property type="entry name" value="GH97_N"/>
</dbReference>
<dbReference type="PANTHER" id="PTHR35803:SF1">
    <property type="entry name" value="GLUCAN 1,4-ALPHA-GLUCOSIDASE SUSB"/>
    <property type="match status" value="1"/>
</dbReference>
<dbReference type="Gene3D" id="3.20.20.70">
    <property type="entry name" value="Aldolase class I"/>
    <property type="match status" value="1"/>
</dbReference>
<gene>
    <name evidence="5" type="ORF">AM2010_211</name>
</gene>
<dbReference type="Gene3D" id="2.70.98.10">
    <property type="match status" value="1"/>
</dbReference>
<dbReference type="InterPro" id="IPR019563">
    <property type="entry name" value="GH97_catalytic"/>
</dbReference>
<evidence type="ECO:0000313" key="6">
    <source>
        <dbReference type="Proteomes" id="UP000037643"/>
    </source>
</evidence>
<dbReference type="RefSeq" id="WP_047805505.1">
    <property type="nucleotide sequence ID" value="NZ_CP011805.1"/>
</dbReference>
<dbReference type="Pfam" id="PF14509">
    <property type="entry name" value="GH97_C"/>
    <property type="match status" value="1"/>
</dbReference>
<feature type="chain" id="PRO_5002562458" evidence="1">
    <location>
        <begin position="36"/>
        <end position="692"/>
    </location>
</feature>
<feature type="domain" description="Glycosyl-hydrolase 97 catalytic" evidence="2">
    <location>
        <begin position="312"/>
        <end position="496"/>
    </location>
</feature>